<dbReference type="GO" id="GO:0030983">
    <property type="term" value="F:mismatched DNA binding"/>
    <property type="evidence" value="ECO:0007669"/>
    <property type="project" value="InterPro"/>
</dbReference>
<dbReference type="InterPro" id="IPR020568">
    <property type="entry name" value="Ribosomal_Su5_D2-typ_SF"/>
</dbReference>
<dbReference type="InterPro" id="IPR036890">
    <property type="entry name" value="HATPase_C_sf"/>
</dbReference>
<dbReference type="GO" id="GO:0005524">
    <property type="term" value="F:ATP binding"/>
    <property type="evidence" value="ECO:0007669"/>
    <property type="project" value="InterPro"/>
</dbReference>
<dbReference type="PANTHER" id="PTHR10073">
    <property type="entry name" value="DNA MISMATCH REPAIR PROTEIN MLH, PMS, MUTL"/>
    <property type="match status" value="1"/>
</dbReference>
<dbReference type="EMBL" id="UGVC01000001">
    <property type="protein sequence ID" value="SUD91214.1"/>
    <property type="molecule type" value="Genomic_DNA"/>
</dbReference>
<dbReference type="CDD" id="cd16926">
    <property type="entry name" value="HATPase_MutL-MLH-PMS-like"/>
    <property type="match status" value="1"/>
</dbReference>
<gene>
    <name evidence="6" type="primary">mutL</name>
    <name evidence="6" type="ORF">NCTC10526_01562</name>
</gene>
<dbReference type="CDD" id="cd00782">
    <property type="entry name" value="MutL_Trans"/>
    <property type="match status" value="1"/>
</dbReference>
<dbReference type="InterPro" id="IPR014721">
    <property type="entry name" value="Ribsml_uS5_D2-typ_fold_subgr"/>
</dbReference>
<dbReference type="PANTHER" id="PTHR10073:SF12">
    <property type="entry name" value="DNA MISMATCH REPAIR PROTEIN MLH1"/>
    <property type="match status" value="1"/>
</dbReference>
<dbReference type="GO" id="GO:0032300">
    <property type="term" value="C:mismatch repair complex"/>
    <property type="evidence" value="ECO:0007669"/>
    <property type="project" value="InterPro"/>
</dbReference>
<dbReference type="GO" id="GO:0016887">
    <property type="term" value="F:ATP hydrolysis activity"/>
    <property type="evidence" value="ECO:0007669"/>
    <property type="project" value="InterPro"/>
</dbReference>
<evidence type="ECO:0000259" key="5">
    <source>
        <dbReference type="SMART" id="SM01340"/>
    </source>
</evidence>
<dbReference type="SMART" id="SM01340">
    <property type="entry name" value="DNA_mis_repair"/>
    <property type="match status" value="1"/>
</dbReference>
<keyword evidence="3" id="KW-0227">DNA damage</keyword>
<evidence type="ECO:0000256" key="2">
    <source>
        <dbReference type="ARBA" id="ARBA00021975"/>
    </source>
</evidence>
<dbReference type="Gene3D" id="3.30.230.10">
    <property type="match status" value="1"/>
</dbReference>
<evidence type="ECO:0000256" key="3">
    <source>
        <dbReference type="ARBA" id="ARBA00022763"/>
    </source>
</evidence>
<keyword evidence="7" id="KW-1185">Reference proteome</keyword>
<dbReference type="STRING" id="1123034.GCA_000685805_02021"/>
<dbReference type="PROSITE" id="PS00058">
    <property type="entry name" value="DNA_MISMATCH_REPAIR_1"/>
    <property type="match status" value="1"/>
</dbReference>
<dbReference type="SUPFAM" id="SSF55874">
    <property type="entry name" value="ATPase domain of HSP90 chaperone/DNA topoisomerase II/histidine kinase"/>
    <property type="match status" value="1"/>
</dbReference>
<dbReference type="RefSeq" id="WP_028859491.1">
    <property type="nucleotide sequence ID" value="NZ_CAJHAQ010000001.1"/>
</dbReference>
<evidence type="ECO:0000313" key="6">
    <source>
        <dbReference type="EMBL" id="SUD91214.1"/>
    </source>
</evidence>
<evidence type="ECO:0000256" key="1">
    <source>
        <dbReference type="ARBA" id="ARBA00006082"/>
    </source>
</evidence>
<comment type="similarity">
    <text evidence="1">Belongs to the DNA mismatch repair MutL/HexB family.</text>
</comment>
<reference evidence="6 7" key="1">
    <citation type="submission" date="2018-06" db="EMBL/GenBank/DDBJ databases">
        <authorList>
            <consortium name="Pathogen Informatics"/>
            <person name="Doyle S."/>
        </authorList>
    </citation>
    <scope>NUCLEOTIDE SEQUENCE [LARGE SCALE GENOMIC DNA]</scope>
    <source>
        <strain evidence="6 7">NCTC10526</strain>
    </source>
</reference>
<dbReference type="InterPro" id="IPR013507">
    <property type="entry name" value="DNA_mismatch_S5_2-like"/>
</dbReference>
<dbReference type="Pfam" id="PF01119">
    <property type="entry name" value="DNA_mis_repair"/>
    <property type="match status" value="1"/>
</dbReference>
<evidence type="ECO:0000256" key="4">
    <source>
        <dbReference type="ARBA" id="ARBA00023204"/>
    </source>
</evidence>
<feature type="domain" description="DNA mismatch repair protein S5" evidence="5">
    <location>
        <begin position="264"/>
        <end position="392"/>
    </location>
</feature>
<sequence length="638" mass="68834">MTFSSNSTSLSQEQAAAAAGGSNRIKKLPPLLVNQLAAGEVVTRPASVVKELIENAIDAGAKHIDIRITQGGMGIIEVADDGCGIHPDDMIMAVTRFATSKIADVAHLQGIATLGFRGEALAATAAVSRLTLTSCSDDSGIGRELNVAGILEDTPQLIPVVRAKGTTVTVKDLYFNVPARRGNLKSISTEYAHIEMVVKQLALVASDVSFTLWHNDKRRFNFESIASSDKGSTYSISASEAMKPTVMQSVLARLTALLPTSHDQAELLSDSNLQPINISLEGLRPQSAWQEGAEENLAITGFLIPSSRAVSNSSYKLIYINGRLIKDRRISQSIRDSAANLSGINSLGYVLFFNLPKAWLNLNVHPSKQCIKIQNLANVMAHLEVGVRDALQLWQHRQPAQVADQEGDDSQLIAAIDSDSAVPSQLIDNGNDYFINSSINKGDKHLTNNFPKVQQPKVDYKLSEVHNDLSRKAKNSASSVIASEQELQTLSTQNVAASIAGRIEATEIASNQLIGLAILDKTQIPQALLDKLQINKLNNKPSLSLSDTHSLLLIQANQSIYLMTEQGLKSGLQSISIEVPPDLSSLQTASSGLQSLSELNWMLSRVGPLSAIDHQQLLAKAITKLSLLELAVLMIERL</sequence>
<dbReference type="InterPro" id="IPR002099">
    <property type="entry name" value="MutL/Mlh/PMS"/>
</dbReference>
<proteinExistence type="inferred from homology"/>
<dbReference type="GO" id="GO:0140664">
    <property type="term" value="F:ATP-dependent DNA damage sensor activity"/>
    <property type="evidence" value="ECO:0007669"/>
    <property type="project" value="InterPro"/>
</dbReference>
<dbReference type="InterPro" id="IPR014762">
    <property type="entry name" value="DNA_mismatch_repair_CS"/>
</dbReference>
<dbReference type="NCBIfam" id="TIGR00585">
    <property type="entry name" value="mutl"/>
    <property type="match status" value="1"/>
</dbReference>
<dbReference type="AlphaFoldDB" id="A0A379LN60"/>
<dbReference type="FunFam" id="3.30.565.10:FF:000003">
    <property type="entry name" value="DNA mismatch repair endonuclease MutL"/>
    <property type="match status" value="1"/>
</dbReference>
<evidence type="ECO:0000313" key="7">
    <source>
        <dbReference type="Proteomes" id="UP000254123"/>
    </source>
</evidence>
<dbReference type="Gene3D" id="3.30.565.10">
    <property type="entry name" value="Histidine kinase-like ATPase, C-terminal domain"/>
    <property type="match status" value="1"/>
</dbReference>
<dbReference type="InterPro" id="IPR038973">
    <property type="entry name" value="MutL/Mlh/Pms-like"/>
</dbReference>
<dbReference type="Pfam" id="PF13589">
    <property type="entry name" value="HATPase_c_3"/>
    <property type="match status" value="1"/>
</dbReference>
<protein>
    <recommendedName>
        <fullName evidence="2">DNA mismatch repair protein MutL</fullName>
    </recommendedName>
</protein>
<accession>A0A379LN60</accession>
<name>A0A379LN60_9GAMM</name>
<keyword evidence="4" id="KW-0234">DNA repair</keyword>
<dbReference type="GO" id="GO:0006298">
    <property type="term" value="P:mismatch repair"/>
    <property type="evidence" value="ECO:0007669"/>
    <property type="project" value="InterPro"/>
</dbReference>
<dbReference type="SUPFAM" id="SSF54211">
    <property type="entry name" value="Ribosomal protein S5 domain 2-like"/>
    <property type="match status" value="1"/>
</dbReference>
<dbReference type="Proteomes" id="UP000254123">
    <property type="component" value="Unassembled WGS sequence"/>
</dbReference>
<organism evidence="6 7">
    <name type="scientific">Psychrobacter phenylpyruvicus</name>
    <dbReference type="NCBI Taxonomy" id="29432"/>
    <lineage>
        <taxon>Bacteria</taxon>
        <taxon>Pseudomonadati</taxon>
        <taxon>Pseudomonadota</taxon>
        <taxon>Gammaproteobacteria</taxon>
        <taxon>Moraxellales</taxon>
        <taxon>Moraxellaceae</taxon>
        <taxon>Psychrobacter</taxon>
    </lineage>
</organism>